<dbReference type="Pfam" id="PF00975">
    <property type="entry name" value="Thioesterase"/>
    <property type="match status" value="1"/>
</dbReference>
<keyword evidence="2" id="KW-0597">Phosphoprotein</keyword>
<dbReference type="Gene3D" id="3.40.50.1820">
    <property type="entry name" value="alpha/beta hydrolase"/>
    <property type="match status" value="1"/>
</dbReference>
<dbReference type="Gene3D" id="3.40.50.980">
    <property type="match status" value="2"/>
</dbReference>
<dbReference type="InterPro" id="IPR036736">
    <property type="entry name" value="ACP-like_sf"/>
</dbReference>
<evidence type="ECO:0000259" key="3">
    <source>
        <dbReference type="PROSITE" id="PS50075"/>
    </source>
</evidence>
<protein>
    <submittedName>
        <fullName evidence="4">Amino acid adenylation domain-containing protein</fullName>
    </submittedName>
</protein>
<dbReference type="Pfam" id="PF00550">
    <property type="entry name" value="PP-binding"/>
    <property type="match status" value="1"/>
</dbReference>
<dbReference type="PANTHER" id="PTHR45527">
    <property type="entry name" value="NONRIBOSOMAL PEPTIDE SYNTHETASE"/>
    <property type="match status" value="1"/>
</dbReference>
<dbReference type="InterPro" id="IPR000415">
    <property type="entry name" value="Nitroreductase-like"/>
</dbReference>
<proteinExistence type="predicted"/>
<evidence type="ECO:0000256" key="2">
    <source>
        <dbReference type="ARBA" id="ARBA00022553"/>
    </source>
</evidence>
<feature type="domain" description="Carrier" evidence="3">
    <location>
        <begin position="932"/>
        <end position="1007"/>
    </location>
</feature>
<dbReference type="InterPro" id="IPR010071">
    <property type="entry name" value="AA_adenyl_dom"/>
</dbReference>
<dbReference type="InterPro" id="IPR014347">
    <property type="entry name" value="Tautomerase/MIF_sf"/>
</dbReference>
<dbReference type="InterPro" id="IPR020845">
    <property type="entry name" value="AMP-binding_CS"/>
</dbReference>
<dbReference type="InterPro" id="IPR020459">
    <property type="entry name" value="AMP-binding"/>
</dbReference>
<keyword evidence="5" id="KW-1185">Reference proteome</keyword>
<dbReference type="Pfam" id="PF00501">
    <property type="entry name" value="AMP-binding"/>
    <property type="match status" value="1"/>
</dbReference>
<dbReference type="CDD" id="cd02142">
    <property type="entry name" value="McbC_SagB-like_oxidoreductase"/>
    <property type="match status" value="1"/>
</dbReference>
<dbReference type="SUPFAM" id="SSF53474">
    <property type="entry name" value="alpha/beta-Hydrolases"/>
    <property type="match status" value="1"/>
</dbReference>
<dbReference type="SUPFAM" id="SSF55331">
    <property type="entry name" value="Tautomerase/MIF"/>
    <property type="match status" value="1"/>
</dbReference>
<dbReference type="PRINTS" id="PR00154">
    <property type="entry name" value="AMPBINDING"/>
</dbReference>
<reference evidence="4 5" key="1">
    <citation type="submission" date="2021-03" db="EMBL/GenBank/DDBJ databases">
        <title>Complete genome of Streptomyces formicae strain 1H-GS9 (DSM 100524).</title>
        <authorList>
            <person name="Atanasov K.E."/>
            <person name="Altabella T."/>
            <person name="Ferrer A."/>
        </authorList>
    </citation>
    <scope>NUCLEOTIDE SEQUENCE [LARGE SCALE GENOMIC DNA]</scope>
    <source>
        <strain evidence="4 5">1H-GS9</strain>
    </source>
</reference>
<keyword evidence="1" id="KW-0596">Phosphopantetheine</keyword>
<dbReference type="CDD" id="cd05930">
    <property type="entry name" value="A_NRPS"/>
    <property type="match status" value="1"/>
</dbReference>
<dbReference type="InterPro" id="IPR000873">
    <property type="entry name" value="AMP-dep_synth/lig_dom"/>
</dbReference>
<name>A0ABY3WW60_9ACTN</name>
<dbReference type="InterPro" id="IPR009081">
    <property type="entry name" value="PP-bd_ACP"/>
</dbReference>
<dbReference type="SUPFAM" id="SSF47336">
    <property type="entry name" value="ACP-like"/>
    <property type="match status" value="1"/>
</dbReference>
<evidence type="ECO:0000313" key="5">
    <source>
        <dbReference type="Proteomes" id="UP000828924"/>
    </source>
</evidence>
<organism evidence="4 5">
    <name type="scientific">Streptomyces formicae</name>
    <dbReference type="NCBI Taxonomy" id="1616117"/>
    <lineage>
        <taxon>Bacteria</taxon>
        <taxon>Bacillati</taxon>
        <taxon>Actinomycetota</taxon>
        <taxon>Actinomycetes</taxon>
        <taxon>Kitasatosporales</taxon>
        <taxon>Streptomycetaceae</taxon>
        <taxon>Streptomyces</taxon>
    </lineage>
</organism>
<sequence>MSEGFTGAENAYPNDTCLPELLRERVRECPDGVAVVYGCNHLTYSDLLRQSVNLAAHLRNFGVARDDRVGLFVEPSLDLMVGAWGILFSGGAYLPLSPEYPEERLRYMIKDACIDIVFSQEHLRERLTELAPPGIKIVTLPGTPVLTAPSVTSSEGQPSPEDLAYVIYTSGSTGKPKGVMIEHRSIVNQMNWLRAAYGLGPKDVVLQKTPMSFDAAQWEILAPACGSTVVMGGPGVYRDPEALIETVVEYGVTTLQCVPTLLQALLETEKLGRCASLGQIFSGGESLSRNLAAQVLNVLPGCDLVNLYGPTECTINASAFTVERVQVSEGSSAVPIGLPVHNTRYYILDDSLSPAAVGEIGELYVGGVQLARGYLGRPDLTAEKFLESPIEGETRLYRTGDLASWNADGTVQCAGRVDSQVKLRGFRVELDEIKLAIEAHDWVKNAAVIVKDDPRTGFQNLIACVELSPREAALMDQGNHGAHHRSKESKLQVRAQLSNAGARDAVELAGKPVVDLPGSEPSPQQRRQVFARKTYRFFEGGDVTEAEILQLLSREQPTAKNCRDLSTVSIAELGEILRYFGQFHATERLLPKYGYASPGSLYATQMYLELSGIGGLRSGRYYYHPVRHQLVLIQGTPAAPEARLTIHFMGKKRAIEPVYKNNIQEVLEIETGHMVGLLDEVLPAYGLGTGELEFTSAVRDFLECADDDYYLGTVGVVPSARHESGGPLDIYVQAHPGKIADLSAGQYQYRNGALERAGDELVRKKDVIAINQRVYDRSQFGVAVLGRPERGWLAYVDLGRALQRLQMNDLGLGLMSSGYSSETGNDLPAAKRIAAVLPDQDGRTRPSYFFVGGRVSPEQVRSEGMREDTVHMQGPAEMIKEDLPAFLPDYMVPNKVVVLDRLPLTANGKCDVKALQSLEQTDADFADRPFVPPRSRTEKRIGDIWKKLMRRDAVSVEDDFFAAGGNSLIAVSLINQINKAFASSLPLQALFESPTVEQLAHRIDGDRAVGSSRLIGLRKEGPKGAVYCWPGLGGYPMNLRLLADRLDIDRPFYGIQAQGINQGETPHGTIAEMAAADIEIIRRLQREGPYTLWGYSFGARVAFEAAHQLEQSGEQVENLFLIAPGAPRLRASAAQTHGGEAAYRNPAFVTILFSVFAGTVSGSLLEECLRQATDEEAFAAFIGTAFTGLDTELVKRIVRIVRQTYEFTYTFRELAERRIKAPVTIFKAQGDDYSFLDNSSGFSAQEPTVITLRADHYSLLREPDIDELLRAVRLRMQDQDRTKEIILPHVNIKHFPTQLGEERESELIAAVVKAVQSAFECNEGVISIALEPVERDSWNERVYVPELVGRKELLRKAPKY</sequence>
<dbReference type="Gene3D" id="3.30.300.30">
    <property type="match status" value="2"/>
</dbReference>
<dbReference type="InterPro" id="IPR045851">
    <property type="entry name" value="AMP-bd_C_sf"/>
</dbReference>
<dbReference type="NCBIfam" id="TIGR01733">
    <property type="entry name" value="AA-adenyl-dom"/>
    <property type="match status" value="1"/>
</dbReference>
<dbReference type="PANTHER" id="PTHR45527:SF1">
    <property type="entry name" value="FATTY ACID SYNTHASE"/>
    <property type="match status" value="1"/>
</dbReference>
<dbReference type="InterPro" id="IPR001031">
    <property type="entry name" value="Thioesterase"/>
</dbReference>
<evidence type="ECO:0000256" key="1">
    <source>
        <dbReference type="ARBA" id="ARBA00022450"/>
    </source>
</evidence>
<dbReference type="PROSITE" id="PS50075">
    <property type="entry name" value="CARRIER"/>
    <property type="match status" value="1"/>
</dbReference>
<accession>A0ABY3WW60</accession>
<dbReference type="Proteomes" id="UP000828924">
    <property type="component" value="Chromosome"/>
</dbReference>
<dbReference type="Gene3D" id="3.30.429.10">
    <property type="entry name" value="Macrophage Migration Inhibitory Factor"/>
    <property type="match status" value="1"/>
</dbReference>
<evidence type="ECO:0000313" key="4">
    <source>
        <dbReference type="EMBL" id="UNM16894.1"/>
    </source>
</evidence>
<dbReference type="InterPro" id="IPR029058">
    <property type="entry name" value="AB_hydrolase_fold"/>
</dbReference>
<dbReference type="EMBL" id="CP071872">
    <property type="protein sequence ID" value="UNM16894.1"/>
    <property type="molecule type" value="Genomic_DNA"/>
</dbReference>
<dbReference type="PROSITE" id="PS00455">
    <property type="entry name" value="AMP_BINDING"/>
    <property type="match status" value="1"/>
</dbReference>
<dbReference type="InterPro" id="IPR020806">
    <property type="entry name" value="PKS_PP-bd"/>
</dbReference>
<dbReference type="Gene3D" id="1.10.1200.10">
    <property type="entry name" value="ACP-like"/>
    <property type="match status" value="1"/>
</dbReference>
<dbReference type="Gene3D" id="2.30.38.10">
    <property type="entry name" value="Luciferase, Domain 3"/>
    <property type="match status" value="1"/>
</dbReference>
<dbReference type="Gene3D" id="3.40.109.10">
    <property type="entry name" value="NADH Oxidase"/>
    <property type="match status" value="1"/>
</dbReference>
<dbReference type="SUPFAM" id="SSF56801">
    <property type="entry name" value="Acetyl-CoA synthetase-like"/>
    <property type="match status" value="1"/>
</dbReference>
<dbReference type="SMART" id="SM00823">
    <property type="entry name" value="PKS_PP"/>
    <property type="match status" value="1"/>
</dbReference>
<gene>
    <name evidence="4" type="ORF">J4032_36080</name>
</gene>